<organism evidence="2 3">
    <name type="scientific">Atribacter laminatus</name>
    <dbReference type="NCBI Taxonomy" id="2847778"/>
    <lineage>
        <taxon>Bacteria</taxon>
        <taxon>Pseudomonadati</taxon>
        <taxon>Atribacterota</taxon>
        <taxon>Atribacteria</taxon>
        <taxon>Atribacterales</taxon>
        <taxon>Atribacteraceae</taxon>
        <taxon>Atribacter</taxon>
    </lineage>
</organism>
<protein>
    <recommendedName>
        <fullName evidence="1">HNH nuclease domain-containing protein</fullName>
    </recommendedName>
</protein>
<dbReference type="InterPro" id="IPR003615">
    <property type="entry name" value="HNH_nuc"/>
</dbReference>
<keyword evidence="3" id="KW-1185">Reference proteome</keyword>
<reference evidence="2 3" key="1">
    <citation type="journal article" date="2021" name="Nat. Commun.">
        <title>Isolation of a member of the candidate phylum Atribacteria reveals a unique cell membrane structure.</title>
        <authorList>
            <person name="Taiki K."/>
            <person name="Nobu M.K."/>
            <person name="Kusada H."/>
            <person name="Meng X.-Y."/>
            <person name="Hosoki N."/>
            <person name="Uematsu K."/>
            <person name="Yoshioka H."/>
            <person name="Kamagata Y."/>
            <person name="Tamaki H."/>
        </authorList>
    </citation>
    <scope>NUCLEOTIDE SEQUENCE [LARGE SCALE GENOMIC DNA]</scope>
    <source>
        <strain evidence="2 3">RT761</strain>
    </source>
</reference>
<dbReference type="Proteomes" id="UP000594463">
    <property type="component" value="Chromosome"/>
</dbReference>
<sequence length="339" mass="39095">MCEISQSSFHHARFISNNRISIPLGLIVERWIYYYWSIVNTSLPLPEMRIGSRAKGTAFRSDLFELIGSFQPGGLDAFFACFQNGTLNPMQIHYLAETVNSVANTIVKGPVEYSGGSLKDIERVFKFEGNKRMKQCLISTDLINSLGRVIFPASLWREMCLVGHWIGEAIILRWAELSYEFAKREVSIPEILALLIIQPKNERNVSLAKNVYKKVIGLTCVWSGIPLSQTRFDVDHVIPFSIWNNNDLWNLLPSDPKINHQKRDRIVTLPILRSSKDRIIHYWKILYQEAPQRFQTELRRTLLGSRPSLENWETRAFSTLSEAVETIALQRGVERWEIL</sequence>
<dbReference type="KEGG" id="alam:RT761_00141"/>
<proteinExistence type="predicted"/>
<gene>
    <name evidence="2" type="ORF">RT761_00141</name>
</gene>
<dbReference type="AlphaFoldDB" id="A0A7T1F277"/>
<name>A0A7T1F277_ATRLM</name>
<dbReference type="EMBL" id="CP065383">
    <property type="protein sequence ID" value="QPM66955.1"/>
    <property type="molecule type" value="Genomic_DNA"/>
</dbReference>
<accession>A0A7T1F277</accession>
<feature type="domain" description="HNH nuclease" evidence="1">
    <location>
        <begin position="228"/>
        <end position="266"/>
    </location>
</feature>
<evidence type="ECO:0000259" key="1">
    <source>
        <dbReference type="Pfam" id="PF13395"/>
    </source>
</evidence>
<evidence type="ECO:0000313" key="2">
    <source>
        <dbReference type="EMBL" id="QPM66955.1"/>
    </source>
</evidence>
<dbReference type="Gene3D" id="1.10.30.50">
    <property type="match status" value="1"/>
</dbReference>
<dbReference type="RefSeq" id="WP_218112183.1">
    <property type="nucleotide sequence ID" value="NZ_CP065383.1"/>
</dbReference>
<dbReference type="Pfam" id="PF13395">
    <property type="entry name" value="HNH_4"/>
    <property type="match status" value="1"/>
</dbReference>
<evidence type="ECO:0000313" key="3">
    <source>
        <dbReference type="Proteomes" id="UP000594463"/>
    </source>
</evidence>
<dbReference type="CDD" id="cd00085">
    <property type="entry name" value="HNHc"/>
    <property type="match status" value="1"/>
</dbReference>